<dbReference type="GO" id="GO:0000981">
    <property type="term" value="F:DNA-binding transcription factor activity, RNA polymerase II-specific"/>
    <property type="evidence" value="ECO:0007669"/>
    <property type="project" value="InterPro"/>
</dbReference>
<proteinExistence type="inferred from homology"/>
<evidence type="ECO:0000313" key="10">
    <source>
        <dbReference type="Proteomes" id="UP000195402"/>
    </source>
</evidence>
<dbReference type="GO" id="GO:0005634">
    <property type="term" value="C:nucleus"/>
    <property type="evidence" value="ECO:0007669"/>
    <property type="project" value="UniProtKB-SubCell"/>
</dbReference>
<dbReference type="InterPro" id="IPR001356">
    <property type="entry name" value="HD"/>
</dbReference>
<keyword evidence="3 5" id="KW-0371">Homeobox</keyword>
<dbReference type="PROSITE" id="PS00027">
    <property type="entry name" value="HOMEOBOX_1"/>
    <property type="match status" value="1"/>
</dbReference>
<organism evidence="9 10">
    <name type="scientific">Macleaya cordata</name>
    <name type="common">Five-seeded plume-poppy</name>
    <name type="synonym">Bocconia cordata</name>
    <dbReference type="NCBI Taxonomy" id="56857"/>
    <lineage>
        <taxon>Eukaryota</taxon>
        <taxon>Viridiplantae</taxon>
        <taxon>Streptophyta</taxon>
        <taxon>Embryophyta</taxon>
        <taxon>Tracheophyta</taxon>
        <taxon>Spermatophyta</taxon>
        <taxon>Magnoliopsida</taxon>
        <taxon>Ranunculales</taxon>
        <taxon>Papaveraceae</taxon>
        <taxon>Papaveroideae</taxon>
        <taxon>Macleaya</taxon>
    </lineage>
</organism>
<comment type="caution">
    <text evidence="9">The sequence shown here is derived from an EMBL/GenBank/DDBJ whole genome shotgun (WGS) entry which is preliminary data.</text>
</comment>
<dbReference type="Pfam" id="PF05920">
    <property type="entry name" value="Homeobox_KN"/>
    <property type="match status" value="1"/>
</dbReference>
<name>A0A200PY70_MACCD</name>
<dbReference type="OrthoDB" id="10056939at2759"/>
<dbReference type="InterPro" id="IPR008422">
    <property type="entry name" value="KN_HD"/>
</dbReference>
<evidence type="ECO:0000256" key="6">
    <source>
        <dbReference type="PROSITE-ProRule" id="PRU00559"/>
    </source>
</evidence>
<dbReference type="AlphaFoldDB" id="A0A200PY70"/>
<evidence type="ECO:0000256" key="5">
    <source>
        <dbReference type="PROSITE-ProRule" id="PRU00108"/>
    </source>
</evidence>
<dbReference type="Gene3D" id="1.10.10.60">
    <property type="entry name" value="Homeodomain-like"/>
    <property type="match status" value="1"/>
</dbReference>
<keyword evidence="4 5" id="KW-0539">Nucleus</keyword>
<dbReference type="Proteomes" id="UP000195402">
    <property type="component" value="Unassembled WGS sequence"/>
</dbReference>
<dbReference type="GO" id="GO:0003677">
    <property type="term" value="F:DNA binding"/>
    <property type="evidence" value="ECO:0007669"/>
    <property type="project" value="UniProtKB-UniRule"/>
</dbReference>
<sequence length="125" mass="14945">MLFEQGSRGRALKDLLLHKYNGYLCNLRTEFNKKRKKGKLPRDARITLLDWWKSHSRWPYPTEVEKMKLVEETGLDQKQITNWFINQRKRHWKPSEDQRISIMDTVTNTLYFEIGQGTGTTTDDQ</sequence>
<feature type="DNA-binding region" description="Homeobox; TALE-type" evidence="5">
    <location>
        <begin position="32"/>
        <end position="95"/>
    </location>
</feature>
<evidence type="ECO:0000256" key="4">
    <source>
        <dbReference type="ARBA" id="ARBA00023242"/>
    </source>
</evidence>
<evidence type="ECO:0000259" key="7">
    <source>
        <dbReference type="PROSITE" id="PS50071"/>
    </source>
</evidence>
<dbReference type="InterPro" id="IPR005539">
    <property type="entry name" value="ELK_dom"/>
</dbReference>
<feature type="domain" description="ELK" evidence="8">
    <location>
        <begin position="11"/>
        <end position="31"/>
    </location>
</feature>
<dbReference type="InParanoid" id="A0A200PY70"/>
<protein>
    <submittedName>
        <fullName evidence="9">Homeobox domain</fullName>
    </submittedName>
</protein>
<evidence type="ECO:0000256" key="3">
    <source>
        <dbReference type="ARBA" id="ARBA00023155"/>
    </source>
</evidence>
<feature type="domain" description="Homeobox" evidence="7">
    <location>
        <begin position="31"/>
        <end position="94"/>
    </location>
</feature>
<dbReference type="InterPro" id="IPR017970">
    <property type="entry name" value="Homeobox_CS"/>
</dbReference>
<dbReference type="InterPro" id="IPR009057">
    <property type="entry name" value="Homeodomain-like_sf"/>
</dbReference>
<comment type="subcellular location">
    <subcellularLocation>
        <location evidence="1 5">Nucleus</location>
    </subcellularLocation>
</comment>
<dbReference type="EMBL" id="MVGT01003827">
    <property type="protein sequence ID" value="OVA03136.1"/>
    <property type="molecule type" value="Genomic_DNA"/>
</dbReference>
<dbReference type="SMART" id="SM01188">
    <property type="entry name" value="ELK"/>
    <property type="match status" value="1"/>
</dbReference>
<evidence type="ECO:0000259" key="8">
    <source>
        <dbReference type="PROSITE" id="PS51213"/>
    </source>
</evidence>
<dbReference type="PANTHER" id="PTHR11850">
    <property type="entry name" value="HOMEOBOX PROTEIN TRANSCRIPTION FACTORS"/>
    <property type="match status" value="1"/>
</dbReference>
<dbReference type="SUPFAM" id="SSF46689">
    <property type="entry name" value="Homeodomain-like"/>
    <property type="match status" value="1"/>
</dbReference>
<dbReference type="PROSITE" id="PS50071">
    <property type="entry name" value="HOMEOBOX_2"/>
    <property type="match status" value="1"/>
</dbReference>
<dbReference type="PROSITE" id="PS51213">
    <property type="entry name" value="ELK"/>
    <property type="match status" value="1"/>
</dbReference>
<dbReference type="SMART" id="SM00389">
    <property type="entry name" value="HOX"/>
    <property type="match status" value="1"/>
</dbReference>
<evidence type="ECO:0000256" key="2">
    <source>
        <dbReference type="ARBA" id="ARBA00023125"/>
    </source>
</evidence>
<reference evidence="9 10" key="1">
    <citation type="journal article" date="2017" name="Mol. Plant">
        <title>The Genome of Medicinal Plant Macleaya cordata Provides New Insights into Benzylisoquinoline Alkaloids Metabolism.</title>
        <authorList>
            <person name="Liu X."/>
            <person name="Liu Y."/>
            <person name="Huang P."/>
            <person name="Ma Y."/>
            <person name="Qing Z."/>
            <person name="Tang Q."/>
            <person name="Cao H."/>
            <person name="Cheng P."/>
            <person name="Zheng Y."/>
            <person name="Yuan Z."/>
            <person name="Zhou Y."/>
            <person name="Liu J."/>
            <person name="Tang Z."/>
            <person name="Zhuo Y."/>
            <person name="Zhang Y."/>
            <person name="Yu L."/>
            <person name="Huang J."/>
            <person name="Yang P."/>
            <person name="Peng Q."/>
            <person name="Zhang J."/>
            <person name="Jiang W."/>
            <person name="Zhang Z."/>
            <person name="Lin K."/>
            <person name="Ro D.K."/>
            <person name="Chen X."/>
            <person name="Xiong X."/>
            <person name="Shang Y."/>
            <person name="Huang S."/>
            <person name="Zeng J."/>
        </authorList>
    </citation>
    <scope>NUCLEOTIDE SEQUENCE [LARGE SCALE GENOMIC DNA]</scope>
    <source>
        <strain evidence="10">cv. BLH2017</strain>
        <tissue evidence="9">Root</tissue>
    </source>
</reference>
<keyword evidence="2 5" id="KW-0238">DNA-binding</keyword>
<evidence type="ECO:0000256" key="1">
    <source>
        <dbReference type="ARBA" id="ARBA00004123"/>
    </source>
</evidence>
<accession>A0A200PY70</accession>
<dbReference type="InterPro" id="IPR050224">
    <property type="entry name" value="TALE_homeobox"/>
</dbReference>
<dbReference type="CDD" id="cd00086">
    <property type="entry name" value="homeodomain"/>
    <property type="match status" value="1"/>
</dbReference>
<comment type="similarity">
    <text evidence="6">Belongs to the TALE/KNOX homeobox family.</text>
</comment>
<keyword evidence="10" id="KW-1185">Reference proteome</keyword>
<gene>
    <name evidence="9" type="ORF">BVC80_4851g2</name>
</gene>
<evidence type="ECO:0000313" key="9">
    <source>
        <dbReference type="EMBL" id="OVA03136.1"/>
    </source>
</evidence>
<dbReference type="OMA" id="METIYGR"/>